<protein>
    <submittedName>
        <fullName evidence="1">Uncharacterized protein</fullName>
    </submittedName>
</protein>
<name>A0ABY7KU33_9ACTN</name>
<evidence type="ECO:0000313" key="1">
    <source>
        <dbReference type="EMBL" id="WAZ26922.1"/>
    </source>
</evidence>
<dbReference type="Proteomes" id="UP001164439">
    <property type="component" value="Chromosome"/>
</dbReference>
<organism evidence="1 2">
    <name type="scientific">Streptomyces cinnabarinus</name>
    <dbReference type="NCBI Taxonomy" id="67287"/>
    <lineage>
        <taxon>Bacteria</taxon>
        <taxon>Bacillati</taxon>
        <taxon>Actinomycetota</taxon>
        <taxon>Actinomycetes</taxon>
        <taxon>Kitasatosporales</taxon>
        <taxon>Streptomycetaceae</taxon>
        <taxon>Streptomyces</taxon>
    </lineage>
</organism>
<proteinExistence type="predicted"/>
<reference evidence="1" key="1">
    <citation type="submission" date="2022-12" db="EMBL/GenBank/DDBJ databases">
        <authorList>
            <person name="Ruckert C."/>
            <person name="Busche T."/>
            <person name="Kalinowski J."/>
            <person name="Wittmann C."/>
        </authorList>
    </citation>
    <scope>NUCLEOTIDE SEQUENCE</scope>
    <source>
        <strain evidence="1">DSM 40467</strain>
    </source>
</reference>
<evidence type="ECO:0000313" key="2">
    <source>
        <dbReference type="Proteomes" id="UP001164439"/>
    </source>
</evidence>
<dbReference type="RefSeq" id="WP_269664409.1">
    <property type="nucleotide sequence ID" value="NZ_CP114413.1"/>
</dbReference>
<accession>A0ABY7KU33</accession>
<gene>
    <name evidence="1" type="ORF">STRCI_008602</name>
</gene>
<keyword evidence="2" id="KW-1185">Reference proteome</keyword>
<sequence length="69" mass="7082">MAARVGGVATADLVLAANAASLPCEASQGREEVILLLAVAEWGMTAAAMAYTELAEHAARRGVCLIPEE</sequence>
<dbReference type="EMBL" id="CP114413">
    <property type="protein sequence ID" value="WAZ26922.1"/>
    <property type="molecule type" value="Genomic_DNA"/>
</dbReference>